<gene>
    <name evidence="1" type="ORF">VNI00_014250</name>
</gene>
<accession>A0AAW0BUT0</accession>
<dbReference type="AlphaFoldDB" id="A0AAW0BUT0"/>
<evidence type="ECO:0000313" key="2">
    <source>
        <dbReference type="Proteomes" id="UP001383192"/>
    </source>
</evidence>
<evidence type="ECO:0000313" key="1">
    <source>
        <dbReference type="EMBL" id="KAK7030233.1"/>
    </source>
</evidence>
<name>A0AAW0BUT0_9AGAR</name>
<dbReference type="EMBL" id="JAYKXP010000079">
    <property type="protein sequence ID" value="KAK7030233.1"/>
    <property type="molecule type" value="Genomic_DNA"/>
</dbReference>
<comment type="caution">
    <text evidence="1">The sequence shown here is derived from an EMBL/GenBank/DDBJ whole genome shotgun (WGS) entry which is preliminary data.</text>
</comment>
<reference evidence="1 2" key="1">
    <citation type="submission" date="2024-01" db="EMBL/GenBank/DDBJ databases">
        <title>A draft genome for a cacao thread blight-causing isolate of Paramarasmius palmivorus.</title>
        <authorList>
            <person name="Baruah I.K."/>
            <person name="Bukari Y."/>
            <person name="Amoako-Attah I."/>
            <person name="Meinhardt L.W."/>
            <person name="Bailey B.A."/>
            <person name="Cohen S.P."/>
        </authorList>
    </citation>
    <scope>NUCLEOTIDE SEQUENCE [LARGE SCALE GENOMIC DNA]</scope>
    <source>
        <strain evidence="1 2">GH-12</strain>
    </source>
</reference>
<organism evidence="1 2">
    <name type="scientific">Paramarasmius palmivorus</name>
    <dbReference type="NCBI Taxonomy" id="297713"/>
    <lineage>
        <taxon>Eukaryota</taxon>
        <taxon>Fungi</taxon>
        <taxon>Dikarya</taxon>
        <taxon>Basidiomycota</taxon>
        <taxon>Agaricomycotina</taxon>
        <taxon>Agaricomycetes</taxon>
        <taxon>Agaricomycetidae</taxon>
        <taxon>Agaricales</taxon>
        <taxon>Marasmiineae</taxon>
        <taxon>Marasmiaceae</taxon>
        <taxon>Paramarasmius</taxon>
    </lineage>
</organism>
<protein>
    <submittedName>
        <fullName evidence="1">Uncharacterized protein</fullName>
    </submittedName>
</protein>
<keyword evidence="2" id="KW-1185">Reference proteome</keyword>
<dbReference type="Proteomes" id="UP001383192">
    <property type="component" value="Unassembled WGS sequence"/>
</dbReference>
<sequence>MGQRHQAFLIARLTPHGERTNAHYRCIAAIHHQWCCGCVPLSGTRRFLALVKNPDNAVILLDEICRAQGKYGRQGEEPKVPEAAFPYAQMLLTLAFFLDVDDPRGGYSSGGGIEWAFVNPNMGLFDHANDDGMTIIDVTAPLNPTYGYGKPDGGYVLNTETYVCSYYRAGPANDNTEIDVRYHIDVMKNKCVIKAELVAEVWPEFLQGESLKELLKQLEGNVPVTGTFSTCFTPRILSRVVEQCAADATDSTETHSNLPTELKSVTASLPQLSENGLPHSTHTTLAQILQHELETNFGILDLSAPRCTLAADAIRTIIPLLPSDAVKGVNLSGMHTLTTQVIIDILETFPNVIRLTLLDTNISNEEIMHLLSIQPKLFYHLHDLVHPALLVRQAPSPAPSPSPQSITVIQTDRSGYYRLGPCITFIPFFHPEKLVQVPQRSPYRHRNQIIPRTIHRRTIKSRDGFILRHVSYSDTSTRTTSSIPRRLERPSEVDAAYDEYGAY</sequence>
<proteinExistence type="predicted"/>